<feature type="domain" description="Peptidoglycan binding-like" evidence="4">
    <location>
        <begin position="130"/>
        <end position="165"/>
    </location>
</feature>
<evidence type="ECO:0000259" key="4">
    <source>
        <dbReference type="Pfam" id="PF01471"/>
    </source>
</evidence>
<dbReference type="InterPro" id="IPR050465">
    <property type="entry name" value="UPF0194_transport"/>
</dbReference>
<accession>A0A7W0CTU6</accession>
<evidence type="ECO:0000256" key="3">
    <source>
        <dbReference type="SAM" id="Coils"/>
    </source>
</evidence>
<dbReference type="Pfam" id="PF01471">
    <property type="entry name" value="PG_binding_1"/>
    <property type="match status" value="1"/>
</dbReference>
<dbReference type="AlphaFoldDB" id="A0A7W0CTU6"/>
<evidence type="ECO:0000256" key="1">
    <source>
        <dbReference type="ARBA" id="ARBA00004196"/>
    </source>
</evidence>
<dbReference type="InterPro" id="IPR036365">
    <property type="entry name" value="PGBD-like_sf"/>
</dbReference>
<keyword evidence="2 3" id="KW-0175">Coiled coil</keyword>
<dbReference type="RefSeq" id="WP_181615779.1">
    <property type="nucleotide sequence ID" value="NZ_BAABAM010000010.1"/>
</dbReference>
<dbReference type="Gene3D" id="2.40.420.20">
    <property type="match status" value="1"/>
</dbReference>
<proteinExistence type="predicted"/>
<sequence>MRRSRRLLALVVAGVLVIAGAGWAVGSKLRSPADELASRKAPDPSPITAEVRRKKLVSTVTVNGELSYGSPTPLTLAGVVGGAPGIQRVTKAPRRGKLTEGELVMEVNGRPVVVLKGKEPMYRALTPGTSGKDVRQLQQALRRLGHAVPVTGVFDASTIAAVERWYGKLGYRAQEPDLAAKQQAQQLKQAVQSAEETLLTDRRALANGRDVLPLKLKLDNARQALAVAEGNLERAEEQQTTPEDETMLRDLERAVRSAEQAVLEAEAALAAGSTPALQLKLDNARRDLDDARDAVSSFLEQAAAARDKRLEELRAAVGAAQEAMVSAEQALRQARQLSPLARKVSNGRANLASARAILADYLKTYGVSVPAGEIVFLPDLPARLEKVIAQAGAVLADKAGTVTSSGYAVTGVVEDKEAALLRKGAKAVMETSDGRTFPARLTSIGKSVVLTPDASKALARLVGSQVTVRISVGATDGEVLTVPVAAIITGADGKARVRVQRSPGKVEEVEVRTGLAADGEVEVGGALDEGDLVVVGHG</sequence>
<dbReference type="Proteomes" id="UP000530928">
    <property type="component" value="Unassembled WGS sequence"/>
</dbReference>
<reference evidence="5 6" key="1">
    <citation type="submission" date="2020-07" db="EMBL/GenBank/DDBJ databases">
        <title>Genomic Encyclopedia of Type Strains, Phase IV (KMG-IV): sequencing the most valuable type-strain genomes for metagenomic binning, comparative biology and taxonomic classification.</title>
        <authorList>
            <person name="Goeker M."/>
        </authorList>
    </citation>
    <scope>NUCLEOTIDE SEQUENCE [LARGE SCALE GENOMIC DNA]</scope>
    <source>
        <strain evidence="5 6">DSM 45533</strain>
    </source>
</reference>
<dbReference type="SUPFAM" id="SSF47090">
    <property type="entry name" value="PGBD-like"/>
    <property type="match status" value="1"/>
</dbReference>
<dbReference type="InterPro" id="IPR002477">
    <property type="entry name" value="Peptidoglycan-bd-like"/>
</dbReference>
<gene>
    <name evidence="5" type="ORF">HNR30_008455</name>
</gene>
<name>A0A7W0CTU6_9ACTN</name>
<evidence type="ECO:0000256" key="2">
    <source>
        <dbReference type="ARBA" id="ARBA00023054"/>
    </source>
</evidence>
<organism evidence="5 6">
    <name type="scientific">Nonomuraea soli</name>
    <dbReference type="NCBI Taxonomy" id="1032476"/>
    <lineage>
        <taxon>Bacteria</taxon>
        <taxon>Bacillati</taxon>
        <taxon>Actinomycetota</taxon>
        <taxon>Actinomycetes</taxon>
        <taxon>Streptosporangiales</taxon>
        <taxon>Streptosporangiaceae</taxon>
        <taxon>Nonomuraea</taxon>
    </lineage>
</organism>
<dbReference type="PANTHER" id="PTHR32347:SF23">
    <property type="entry name" value="BLL5650 PROTEIN"/>
    <property type="match status" value="1"/>
</dbReference>
<dbReference type="Gene3D" id="1.10.101.10">
    <property type="entry name" value="PGBD-like superfamily/PGBD"/>
    <property type="match status" value="1"/>
</dbReference>
<feature type="coiled-coil region" evidence="3">
    <location>
        <begin position="177"/>
        <end position="337"/>
    </location>
</feature>
<comment type="caution">
    <text evidence="5">The sequence shown here is derived from an EMBL/GenBank/DDBJ whole genome shotgun (WGS) entry which is preliminary data.</text>
</comment>
<comment type="subcellular location">
    <subcellularLocation>
        <location evidence="1">Cell envelope</location>
    </subcellularLocation>
</comment>
<dbReference type="PANTHER" id="PTHR32347">
    <property type="entry name" value="EFFLUX SYSTEM COMPONENT YKNX-RELATED"/>
    <property type="match status" value="1"/>
</dbReference>
<dbReference type="EMBL" id="JACDUR010000010">
    <property type="protein sequence ID" value="MBA2897059.1"/>
    <property type="molecule type" value="Genomic_DNA"/>
</dbReference>
<dbReference type="GO" id="GO:0030313">
    <property type="term" value="C:cell envelope"/>
    <property type="evidence" value="ECO:0007669"/>
    <property type="project" value="UniProtKB-SubCell"/>
</dbReference>
<evidence type="ECO:0000313" key="6">
    <source>
        <dbReference type="Proteomes" id="UP000530928"/>
    </source>
</evidence>
<evidence type="ECO:0000313" key="5">
    <source>
        <dbReference type="EMBL" id="MBA2897059.1"/>
    </source>
</evidence>
<protein>
    <submittedName>
        <fullName evidence="5">Multidrug efflux pump subunit AcrA (Membrane-fusion protein)</fullName>
    </submittedName>
</protein>
<dbReference type="InterPro" id="IPR036366">
    <property type="entry name" value="PGBDSf"/>
</dbReference>
<keyword evidence="6" id="KW-1185">Reference proteome</keyword>